<evidence type="ECO:0000256" key="1">
    <source>
        <dbReference type="SAM" id="MobiDB-lite"/>
    </source>
</evidence>
<feature type="region of interest" description="Disordered" evidence="1">
    <location>
        <begin position="29"/>
        <end position="51"/>
    </location>
</feature>
<reference evidence="2 3" key="1">
    <citation type="journal article" date="2019" name="Nat. Microbiol.">
        <title>Mediterranean grassland soil C-N compound turnover is dependent on rainfall and depth, and is mediated by genomically divergent microorganisms.</title>
        <authorList>
            <person name="Diamond S."/>
            <person name="Andeer P.F."/>
            <person name="Li Z."/>
            <person name="Crits-Christoph A."/>
            <person name="Burstein D."/>
            <person name="Anantharaman K."/>
            <person name="Lane K.R."/>
            <person name="Thomas B.C."/>
            <person name="Pan C."/>
            <person name="Northen T.R."/>
            <person name="Banfield J.F."/>
        </authorList>
    </citation>
    <scope>NUCLEOTIDE SEQUENCE [LARGE SCALE GENOMIC DNA]</scope>
    <source>
        <strain evidence="2">NP_4</strain>
    </source>
</reference>
<evidence type="ECO:0000313" key="3">
    <source>
        <dbReference type="Proteomes" id="UP000319353"/>
    </source>
</evidence>
<comment type="caution">
    <text evidence="2">The sequence shown here is derived from an EMBL/GenBank/DDBJ whole genome shotgun (WGS) entry which is preliminary data.</text>
</comment>
<organism evidence="2 3">
    <name type="scientific">Candidatus Segetimicrobium genomatis</name>
    <dbReference type="NCBI Taxonomy" id="2569760"/>
    <lineage>
        <taxon>Bacteria</taxon>
        <taxon>Bacillati</taxon>
        <taxon>Candidatus Sysuimicrobiota</taxon>
        <taxon>Candidatus Sysuimicrobiia</taxon>
        <taxon>Candidatus Sysuimicrobiales</taxon>
        <taxon>Candidatus Segetimicrobiaceae</taxon>
        <taxon>Candidatus Segetimicrobium</taxon>
    </lineage>
</organism>
<dbReference type="EMBL" id="VBAL01000113">
    <property type="protein sequence ID" value="TMJ00587.1"/>
    <property type="molecule type" value="Genomic_DNA"/>
</dbReference>
<dbReference type="InterPro" id="IPR009409">
    <property type="entry name" value="DUF1059"/>
</dbReference>
<protein>
    <submittedName>
        <fullName evidence="2">DUF1059 domain-containing protein</fullName>
    </submittedName>
</protein>
<dbReference type="Proteomes" id="UP000319353">
    <property type="component" value="Unassembled WGS sequence"/>
</dbReference>
<evidence type="ECO:0000313" key="2">
    <source>
        <dbReference type="EMBL" id="TMJ00587.1"/>
    </source>
</evidence>
<accession>A0A537KYJ4</accession>
<dbReference type="Pfam" id="PF06348">
    <property type="entry name" value="DUF1059"/>
    <property type="match status" value="1"/>
</dbReference>
<proteinExistence type="predicted"/>
<sequence>MHKHLTCECGHVIHADSDEEMVRQAQEHMRTVHRKSMTRDDVLKMAKEAKH</sequence>
<name>A0A537KYJ4_9BACT</name>
<dbReference type="AlphaFoldDB" id="A0A537KYJ4"/>
<gene>
    <name evidence="2" type="ORF">E6H01_09210</name>
</gene>
<feature type="compositionally biased region" description="Basic and acidic residues" evidence="1">
    <location>
        <begin position="37"/>
        <end position="51"/>
    </location>
</feature>